<dbReference type="PANTHER" id="PTHR30136:SF24">
    <property type="entry name" value="HTH-TYPE TRANSCRIPTIONAL REPRESSOR ALLR"/>
    <property type="match status" value="1"/>
</dbReference>
<dbReference type="Gene3D" id="1.10.10.10">
    <property type="entry name" value="Winged helix-like DNA-binding domain superfamily/Winged helix DNA-binding domain"/>
    <property type="match status" value="1"/>
</dbReference>
<sequence length="337" mass="35567">MIESVVTTGQPWSGALVDTSEMARRGAGVAATTSGRMEVRADVDETKPVGEPVLERAFRVLRTFGAEQRPLTLTSLSARSGLPKSTVLRLTRTLVRLGALERCAEGGYTIGLGLWELATLAPRVEALRGRALPFMRELHGVTEQHVVLSVLDGVEAVTTELLSAPGAVRIPYRLGSRFPLHATAQGQCLLAHSPATLQEQVLSSELVAVPENVPTCPRRLRTRLAAVRNEGVAVVSCAVPEAHTAVAAPVVDRRGLVIASLTVVVRAPGCNVPALRSAVVAACQGLNQSIRSAPVHGFPDDPRPPSTGVLPGDGDRHRGQPGLRSSRDAPDDVAHGP</sequence>
<dbReference type="InterPro" id="IPR014757">
    <property type="entry name" value="Tscrpt_reg_IclR_C"/>
</dbReference>
<dbReference type="EMBL" id="FOFV01000011">
    <property type="protein sequence ID" value="SER72504.1"/>
    <property type="molecule type" value="Genomic_DNA"/>
</dbReference>
<dbReference type="Proteomes" id="UP000199503">
    <property type="component" value="Unassembled WGS sequence"/>
</dbReference>
<proteinExistence type="predicted"/>
<evidence type="ECO:0000256" key="3">
    <source>
        <dbReference type="ARBA" id="ARBA00023163"/>
    </source>
</evidence>
<dbReference type="InterPro" id="IPR036390">
    <property type="entry name" value="WH_DNA-bd_sf"/>
</dbReference>
<feature type="domain" description="IclR-ED" evidence="6">
    <location>
        <begin position="113"/>
        <end position="292"/>
    </location>
</feature>
<dbReference type="SUPFAM" id="SSF55781">
    <property type="entry name" value="GAF domain-like"/>
    <property type="match status" value="1"/>
</dbReference>
<dbReference type="RefSeq" id="WP_218159743.1">
    <property type="nucleotide sequence ID" value="NZ_FOFV01000011.1"/>
</dbReference>
<evidence type="ECO:0000256" key="1">
    <source>
        <dbReference type="ARBA" id="ARBA00023015"/>
    </source>
</evidence>
<accession>A0A1H9RIG8</accession>
<dbReference type="SMART" id="SM00346">
    <property type="entry name" value="HTH_ICLR"/>
    <property type="match status" value="1"/>
</dbReference>
<organism evidence="7 8">
    <name type="scientific">Lentzea albida</name>
    <dbReference type="NCBI Taxonomy" id="65499"/>
    <lineage>
        <taxon>Bacteria</taxon>
        <taxon>Bacillati</taxon>
        <taxon>Actinomycetota</taxon>
        <taxon>Actinomycetes</taxon>
        <taxon>Pseudonocardiales</taxon>
        <taxon>Pseudonocardiaceae</taxon>
        <taxon>Lentzea</taxon>
    </lineage>
</organism>
<evidence type="ECO:0000259" key="5">
    <source>
        <dbReference type="PROSITE" id="PS51077"/>
    </source>
</evidence>
<dbReference type="SUPFAM" id="SSF46785">
    <property type="entry name" value="Winged helix' DNA-binding domain"/>
    <property type="match status" value="1"/>
</dbReference>
<reference evidence="8" key="1">
    <citation type="submission" date="2016-10" db="EMBL/GenBank/DDBJ databases">
        <authorList>
            <person name="Varghese N."/>
            <person name="Submissions S."/>
        </authorList>
    </citation>
    <scope>NUCLEOTIDE SEQUENCE [LARGE SCALE GENOMIC DNA]</scope>
    <source>
        <strain evidence="8">DSM 44437</strain>
    </source>
</reference>
<evidence type="ECO:0000256" key="2">
    <source>
        <dbReference type="ARBA" id="ARBA00023125"/>
    </source>
</evidence>
<dbReference type="GO" id="GO:0003677">
    <property type="term" value="F:DNA binding"/>
    <property type="evidence" value="ECO:0007669"/>
    <property type="project" value="UniProtKB-KW"/>
</dbReference>
<keyword evidence="8" id="KW-1185">Reference proteome</keyword>
<keyword evidence="3" id="KW-0804">Transcription</keyword>
<protein>
    <submittedName>
        <fullName evidence="7">Transcriptional regulator, IclR family</fullName>
    </submittedName>
</protein>
<dbReference type="InterPro" id="IPR005471">
    <property type="entry name" value="Tscrpt_reg_IclR_N"/>
</dbReference>
<dbReference type="STRING" id="65499.SAMN04488000_111131"/>
<dbReference type="AlphaFoldDB" id="A0A1H9RIG8"/>
<name>A0A1H9RIG8_9PSEU</name>
<dbReference type="InterPro" id="IPR050707">
    <property type="entry name" value="HTH_MetabolicPath_Reg"/>
</dbReference>
<dbReference type="InterPro" id="IPR036388">
    <property type="entry name" value="WH-like_DNA-bd_sf"/>
</dbReference>
<evidence type="ECO:0000313" key="8">
    <source>
        <dbReference type="Proteomes" id="UP000199503"/>
    </source>
</evidence>
<dbReference type="GO" id="GO:0003700">
    <property type="term" value="F:DNA-binding transcription factor activity"/>
    <property type="evidence" value="ECO:0007669"/>
    <property type="project" value="TreeGrafter"/>
</dbReference>
<dbReference type="PROSITE" id="PS51078">
    <property type="entry name" value="ICLR_ED"/>
    <property type="match status" value="1"/>
</dbReference>
<keyword evidence="2" id="KW-0238">DNA-binding</keyword>
<feature type="compositionally biased region" description="Basic and acidic residues" evidence="4">
    <location>
        <begin position="325"/>
        <end position="337"/>
    </location>
</feature>
<dbReference type="Gene3D" id="3.30.450.40">
    <property type="match status" value="1"/>
</dbReference>
<feature type="domain" description="HTH iclR-type" evidence="5">
    <location>
        <begin position="51"/>
        <end position="112"/>
    </location>
</feature>
<dbReference type="PANTHER" id="PTHR30136">
    <property type="entry name" value="HELIX-TURN-HELIX TRANSCRIPTIONAL REGULATOR, ICLR FAMILY"/>
    <property type="match status" value="1"/>
</dbReference>
<dbReference type="InterPro" id="IPR029016">
    <property type="entry name" value="GAF-like_dom_sf"/>
</dbReference>
<dbReference type="Pfam" id="PF09339">
    <property type="entry name" value="HTH_IclR"/>
    <property type="match status" value="1"/>
</dbReference>
<feature type="region of interest" description="Disordered" evidence="4">
    <location>
        <begin position="293"/>
        <end position="337"/>
    </location>
</feature>
<dbReference type="PROSITE" id="PS51077">
    <property type="entry name" value="HTH_ICLR"/>
    <property type="match status" value="1"/>
</dbReference>
<gene>
    <name evidence="7" type="ORF">SAMN04488000_111131</name>
</gene>
<dbReference type="GO" id="GO:0045892">
    <property type="term" value="P:negative regulation of DNA-templated transcription"/>
    <property type="evidence" value="ECO:0007669"/>
    <property type="project" value="TreeGrafter"/>
</dbReference>
<keyword evidence="1" id="KW-0805">Transcription regulation</keyword>
<dbReference type="Pfam" id="PF01614">
    <property type="entry name" value="IclR_C"/>
    <property type="match status" value="1"/>
</dbReference>
<evidence type="ECO:0000259" key="6">
    <source>
        <dbReference type="PROSITE" id="PS51078"/>
    </source>
</evidence>
<evidence type="ECO:0000313" key="7">
    <source>
        <dbReference type="EMBL" id="SER72504.1"/>
    </source>
</evidence>
<evidence type="ECO:0000256" key="4">
    <source>
        <dbReference type="SAM" id="MobiDB-lite"/>
    </source>
</evidence>